<keyword evidence="6" id="KW-0969">Cilium</keyword>
<sequence length="160" mass="16695">MFGTPRSGAKAYANVGVETSVLAANPHKLISMLFEGALVALSTALHHMKSGNIAGKGQAIAKTMRIIDEGLRASLDKSVGEIAENLDALYEYMGTRLVMGNLKNDPEALEEVQRLLADLKEAWDQIAPKAAAPAPAPAAMPHPAAGYGAAVAQTASFVKA</sequence>
<dbReference type="EMBL" id="JBHSMZ010000004">
    <property type="protein sequence ID" value="MFC5547990.1"/>
    <property type="molecule type" value="Genomic_DNA"/>
</dbReference>
<gene>
    <name evidence="6" type="primary">fliS</name>
    <name evidence="6" type="ORF">ACFPO9_05630</name>
</gene>
<evidence type="ECO:0000256" key="5">
    <source>
        <dbReference type="ARBA" id="ARBA00023186"/>
    </source>
</evidence>
<dbReference type="Pfam" id="PF02561">
    <property type="entry name" value="FliS"/>
    <property type="match status" value="1"/>
</dbReference>
<accession>A0ABW0RWQ7</accession>
<evidence type="ECO:0000313" key="6">
    <source>
        <dbReference type="EMBL" id="MFC5547990.1"/>
    </source>
</evidence>
<keyword evidence="6" id="KW-0282">Flagellum</keyword>
<dbReference type="NCBIfam" id="TIGR00208">
    <property type="entry name" value="fliS"/>
    <property type="match status" value="1"/>
</dbReference>
<reference evidence="7" key="1">
    <citation type="journal article" date="2019" name="Int. J. Syst. Evol. Microbiol.">
        <title>The Global Catalogue of Microorganisms (GCM) 10K type strain sequencing project: providing services to taxonomists for standard genome sequencing and annotation.</title>
        <authorList>
            <consortium name="The Broad Institute Genomics Platform"/>
            <consortium name="The Broad Institute Genome Sequencing Center for Infectious Disease"/>
            <person name="Wu L."/>
            <person name="Ma J."/>
        </authorList>
    </citation>
    <scope>NUCLEOTIDE SEQUENCE [LARGE SCALE GENOMIC DNA]</scope>
    <source>
        <strain evidence="7">CGMCC 4.5798</strain>
    </source>
</reference>
<dbReference type="SUPFAM" id="SSF101116">
    <property type="entry name" value="Flagellar export chaperone FliS"/>
    <property type="match status" value="1"/>
</dbReference>
<keyword evidence="7" id="KW-1185">Reference proteome</keyword>
<evidence type="ECO:0000313" key="7">
    <source>
        <dbReference type="Proteomes" id="UP001596086"/>
    </source>
</evidence>
<dbReference type="Proteomes" id="UP001596086">
    <property type="component" value="Unassembled WGS sequence"/>
</dbReference>
<protein>
    <submittedName>
        <fullName evidence="6">Flagellar export chaperone FliS</fullName>
    </submittedName>
</protein>
<comment type="subcellular location">
    <subcellularLocation>
        <location evidence="1">Cytoplasm</location>
        <location evidence="1">Cytosol</location>
    </subcellularLocation>
</comment>
<evidence type="ECO:0000256" key="1">
    <source>
        <dbReference type="ARBA" id="ARBA00004514"/>
    </source>
</evidence>
<keyword evidence="5" id="KW-0143">Chaperone</keyword>
<dbReference type="InterPro" id="IPR036584">
    <property type="entry name" value="FliS_sf"/>
</dbReference>
<proteinExistence type="inferred from homology"/>
<dbReference type="PANTHER" id="PTHR34773">
    <property type="entry name" value="FLAGELLAR SECRETION CHAPERONE FLIS"/>
    <property type="match status" value="1"/>
</dbReference>
<comment type="similarity">
    <text evidence="2">Belongs to the FliS family.</text>
</comment>
<dbReference type="RefSeq" id="WP_379768283.1">
    <property type="nucleotide sequence ID" value="NZ_JBHSMZ010000004.1"/>
</dbReference>
<dbReference type="PANTHER" id="PTHR34773:SF1">
    <property type="entry name" value="FLAGELLAR SECRETION CHAPERONE FLIS"/>
    <property type="match status" value="1"/>
</dbReference>
<dbReference type="Gene3D" id="1.20.120.340">
    <property type="entry name" value="Flagellar protein FliS"/>
    <property type="match status" value="1"/>
</dbReference>
<keyword evidence="4" id="KW-1005">Bacterial flagellum biogenesis</keyword>
<evidence type="ECO:0000256" key="4">
    <source>
        <dbReference type="ARBA" id="ARBA00022795"/>
    </source>
</evidence>
<name>A0ABW0RWQ7_9BURK</name>
<evidence type="ECO:0000256" key="3">
    <source>
        <dbReference type="ARBA" id="ARBA00022490"/>
    </source>
</evidence>
<organism evidence="6 7">
    <name type="scientific">Massilia aerilata</name>
    <dbReference type="NCBI Taxonomy" id="453817"/>
    <lineage>
        <taxon>Bacteria</taxon>
        <taxon>Pseudomonadati</taxon>
        <taxon>Pseudomonadota</taxon>
        <taxon>Betaproteobacteria</taxon>
        <taxon>Burkholderiales</taxon>
        <taxon>Oxalobacteraceae</taxon>
        <taxon>Telluria group</taxon>
        <taxon>Massilia</taxon>
    </lineage>
</organism>
<dbReference type="InterPro" id="IPR003713">
    <property type="entry name" value="FliS"/>
</dbReference>
<dbReference type="CDD" id="cd16098">
    <property type="entry name" value="FliS"/>
    <property type="match status" value="1"/>
</dbReference>
<comment type="caution">
    <text evidence="6">The sequence shown here is derived from an EMBL/GenBank/DDBJ whole genome shotgun (WGS) entry which is preliminary data.</text>
</comment>
<keyword evidence="3" id="KW-0963">Cytoplasm</keyword>
<keyword evidence="6" id="KW-0966">Cell projection</keyword>
<evidence type="ECO:0000256" key="2">
    <source>
        <dbReference type="ARBA" id="ARBA00008787"/>
    </source>
</evidence>